<dbReference type="InterPro" id="IPR041228">
    <property type="entry name" value="Dynein_C"/>
</dbReference>
<evidence type="ECO:0000259" key="16">
    <source>
        <dbReference type="SMART" id="SM00382"/>
    </source>
</evidence>
<dbReference type="GO" id="GO:0005938">
    <property type="term" value="C:cell cortex"/>
    <property type="evidence" value="ECO:0007669"/>
    <property type="project" value="UniProtKB-ARBA"/>
</dbReference>
<keyword evidence="12" id="KW-0505">Motor protein</keyword>
<dbReference type="Pfam" id="PF12781">
    <property type="entry name" value="AAA_9"/>
    <property type="match status" value="1"/>
</dbReference>
<feature type="domain" description="AAA+ ATPase" evidence="16">
    <location>
        <begin position="2923"/>
        <end position="3089"/>
    </location>
</feature>
<dbReference type="FunFam" id="3.40.50.300:FF:000071">
    <property type="entry name" value="Cytoplasmic dynein heavy chain 1"/>
    <property type="match status" value="1"/>
</dbReference>
<dbReference type="GO" id="GO:0008090">
    <property type="term" value="P:retrograde axonal transport"/>
    <property type="evidence" value="ECO:0007669"/>
    <property type="project" value="UniProtKB-ARBA"/>
</dbReference>
<evidence type="ECO:0000256" key="11">
    <source>
        <dbReference type="ARBA" id="ARBA00023054"/>
    </source>
</evidence>
<dbReference type="InterPro" id="IPR026983">
    <property type="entry name" value="DHC"/>
</dbReference>
<reference evidence="17" key="1">
    <citation type="submission" date="2021-02" db="EMBL/GenBank/DDBJ databases">
        <authorList>
            <person name="Steward A R."/>
        </authorList>
    </citation>
    <scope>NUCLEOTIDE SEQUENCE</scope>
</reference>
<dbReference type="Gene3D" id="3.40.50.300">
    <property type="entry name" value="P-loop containing nucleotide triphosphate hydrolases"/>
    <property type="match status" value="5"/>
</dbReference>
<dbReference type="InterPro" id="IPR035706">
    <property type="entry name" value="AAA_9"/>
</dbReference>
<dbReference type="Pfam" id="PF17852">
    <property type="entry name" value="Dynein_AAA_lid"/>
    <property type="match status" value="1"/>
</dbReference>
<dbReference type="InterPro" id="IPR042228">
    <property type="entry name" value="Dynein_linker_3"/>
</dbReference>
<dbReference type="InterPro" id="IPR041658">
    <property type="entry name" value="AAA_lid_11"/>
</dbReference>
<dbReference type="InterPro" id="IPR041466">
    <property type="entry name" value="Dynein_AAA5_ext"/>
</dbReference>
<dbReference type="FunFam" id="1.20.140.100:FF:000002">
    <property type="entry name" value="Cytoplasmic dynein heavy chain 1"/>
    <property type="match status" value="1"/>
</dbReference>
<dbReference type="SMART" id="SM00382">
    <property type="entry name" value="AAA"/>
    <property type="match status" value="4"/>
</dbReference>
<comment type="caution">
    <text evidence="17">The sequence shown here is derived from an EMBL/GenBank/DDBJ whole genome shotgun (WGS) entry which is preliminary data.</text>
</comment>
<dbReference type="Pfam" id="PF08393">
    <property type="entry name" value="DHC_N2"/>
    <property type="match status" value="1"/>
</dbReference>
<dbReference type="SUPFAM" id="SSF52540">
    <property type="entry name" value="P-loop containing nucleoside triphosphate hydrolases"/>
    <property type="match status" value="4"/>
</dbReference>
<dbReference type="FunFam" id="3.10.490.20:FF:000004">
    <property type="entry name" value="Cytoplasmic dynein heavy chain 2"/>
    <property type="match status" value="1"/>
</dbReference>
<dbReference type="GO" id="GO:0008569">
    <property type="term" value="F:minus-end-directed microtubule motor activity"/>
    <property type="evidence" value="ECO:0007669"/>
    <property type="project" value="InterPro"/>
</dbReference>
<organism evidence="17 18">
    <name type="scientific">Pieris macdunnoughi</name>
    <dbReference type="NCBI Taxonomy" id="345717"/>
    <lineage>
        <taxon>Eukaryota</taxon>
        <taxon>Metazoa</taxon>
        <taxon>Ecdysozoa</taxon>
        <taxon>Arthropoda</taxon>
        <taxon>Hexapoda</taxon>
        <taxon>Insecta</taxon>
        <taxon>Pterygota</taxon>
        <taxon>Neoptera</taxon>
        <taxon>Endopterygota</taxon>
        <taxon>Lepidoptera</taxon>
        <taxon>Glossata</taxon>
        <taxon>Ditrysia</taxon>
        <taxon>Papilionoidea</taxon>
        <taxon>Pieridae</taxon>
        <taxon>Pierinae</taxon>
        <taxon>Pieris</taxon>
    </lineage>
</organism>
<comment type="subcellular location">
    <subcellularLocation>
        <location evidence="1">Cytoplasm</location>
        <location evidence="1">Cytoskeleton</location>
    </subcellularLocation>
</comment>
<dbReference type="FunFam" id="3.40.50.300:FF:000122">
    <property type="entry name" value="Cytoplasmic dynein 1 heavy chain"/>
    <property type="match status" value="1"/>
</dbReference>
<dbReference type="Gene3D" id="1.20.920.20">
    <property type="match status" value="3"/>
</dbReference>
<dbReference type="FunFam" id="1.10.8.710:FF:000005">
    <property type="entry name" value="Cytoplasmic dynein heavy chain 1"/>
    <property type="match status" value="1"/>
</dbReference>
<dbReference type="FunFam" id="3.40.50.300:FF:000373">
    <property type="entry name" value="Cytoplasmic dynein heavy chain 2"/>
    <property type="match status" value="1"/>
</dbReference>
<dbReference type="Gene3D" id="1.10.287.2620">
    <property type="match status" value="1"/>
</dbReference>
<dbReference type="Gene3D" id="1.20.920.60">
    <property type="match status" value="1"/>
</dbReference>
<dbReference type="InterPro" id="IPR013594">
    <property type="entry name" value="Dynein_heavy_tail"/>
</dbReference>
<keyword evidence="6" id="KW-0493">Microtubule</keyword>
<dbReference type="Gene3D" id="1.20.58.1120">
    <property type="match status" value="1"/>
</dbReference>
<evidence type="ECO:0000256" key="15">
    <source>
        <dbReference type="SAM" id="Coils"/>
    </source>
</evidence>
<evidence type="ECO:0000256" key="13">
    <source>
        <dbReference type="ARBA" id="ARBA00023212"/>
    </source>
</evidence>
<dbReference type="GO" id="GO:0051235">
    <property type="term" value="P:maintenance of location"/>
    <property type="evidence" value="ECO:0007669"/>
    <property type="project" value="UniProtKB-ARBA"/>
</dbReference>
<evidence type="ECO:0000256" key="2">
    <source>
        <dbReference type="ARBA" id="ARBA00008887"/>
    </source>
</evidence>
<dbReference type="GO" id="GO:0005858">
    <property type="term" value="C:axonemal dynein complex"/>
    <property type="evidence" value="ECO:0007669"/>
    <property type="project" value="TreeGrafter"/>
</dbReference>
<keyword evidence="7" id="KW-0677">Repeat</keyword>
<evidence type="ECO:0000256" key="6">
    <source>
        <dbReference type="ARBA" id="ARBA00022701"/>
    </source>
</evidence>
<dbReference type="Gene3D" id="3.10.490.20">
    <property type="match status" value="1"/>
</dbReference>
<dbReference type="GO" id="GO:0005874">
    <property type="term" value="C:microtubule"/>
    <property type="evidence" value="ECO:0007669"/>
    <property type="project" value="UniProtKB-KW"/>
</dbReference>
<accession>A0A821QLH6</accession>
<evidence type="ECO:0000256" key="4">
    <source>
        <dbReference type="ARBA" id="ARBA00022197"/>
    </source>
</evidence>
<keyword evidence="18" id="KW-1185">Reference proteome</keyword>
<comment type="similarity">
    <text evidence="2">Belongs to the dynein heavy chain family.</text>
</comment>
<dbReference type="Pfam" id="PF22597">
    <property type="entry name" value="DYN_lid"/>
    <property type="match status" value="1"/>
</dbReference>
<dbReference type="InterPro" id="IPR042219">
    <property type="entry name" value="AAA_lid_11_sf"/>
</dbReference>
<dbReference type="GO" id="GO:0045505">
    <property type="term" value="F:dynein intermediate chain binding"/>
    <property type="evidence" value="ECO:0007669"/>
    <property type="project" value="InterPro"/>
</dbReference>
<proteinExistence type="inferred from homology"/>
<evidence type="ECO:0000313" key="18">
    <source>
        <dbReference type="Proteomes" id="UP000663880"/>
    </source>
</evidence>
<name>A0A821QLH6_9NEOP</name>
<protein>
    <recommendedName>
        <fullName evidence="4">Dynein heavy chain, cytoplasmic</fullName>
    </recommendedName>
    <alternativeName>
        <fullName evidence="14">Dynein heavy chain, cytosolic</fullName>
    </alternativeName>
</protein>
<dbReference type="InterPro" id="IPR054354">
    <property type="entry name" value="DYNC2H1-like_lid"/>
</dbReference>
<dbReference type="EMBL" id="CAJOBZ010000009">
    <property type="protein sequence ID" value="CAF4827238.1"/>
    <property type="molecule type" value="Genomic_DNA"/>
</dbReference>
<gene>
    <name evidence="17" type="ORF">PMACD_LOCUS5002</name>
</gene>
<dbReference type="Pfam" id="PF12775">
    <property type="entry name" value="AAA_7"/>
    <property type="match status" value="1"/>
</dbReference>
<evidence type="ECO:0000256" key="1">
    <source>
        <dbReference type="ARBA" id="ARBA00004245"/>
    </source>
</evidence>
<feature type="coiled-coil region" evidence="15">
    <location>
        <begin position="3483"/>
        <end position="3552"/>
    </location>
</feature>
<feature type="coiled-coil region" evidence="15">
    <location>
        <begin position="1274"/>
        <end position="1301"/>
    </location>
</feature>
<dbReference type="Gene3D" id="1.20.140.100">
    <property type="entry name" value="Dynein heavy chain, N-terminal domain 2"/>
    <property type="match status" value="1"/>
</dbReference>
<dbReference type="GO" id="GO:0051293">
    <property type="term" value="P:establishment of spindle localization"/>
    <property type="evidence" value="ECO:0007669"/>
    <property type="project" value="UniProtKB-ARBA"/>
</dbReference>
<dbReference type="Pfam" id="PF12774">
    <property type="entry name" value="AAA_6"/>
    <property type="match status" value="1"/>
</dbReference>
<dbReference type="InterPro" id="IPR004273">
    <property type="entry name" value="Dynein_heavy_D6_P-loop"/>
</dbReference>
<dbReference type="InterPro" id="IPR043157">
    <property type="entry name" value="Dynein_AAA1S"/>
</dbReference>
<dbReference type="FunFam" id="3.40.50.300:FF:001956">
    <property type="entry name" value="Dynein cytoplasmic 1 heavy chain 1"/>
    <property type="match status" value="1"/>
</dbReference>
<dbReference type="InterPro" id="IPR042222">
    <property type="entry name" value="Dynein_2_N"/>
</dbReference>
<dbReference type="InterPro" id="IPR024743">
    <property type="entry name" value="Dynein_HC_stalk"/>
</dbReference>
<dbReference type="Pfam" id="PF18198">
    <property type="entry name" value="AAA_lid_11"/>
    <property type="match status" value="1"/>
</dbReference>
<dbReference type="GO" id="GO:0048469">
    <property type="term" value="P:cell maturation"/>
    <property type="evidence" value="ECO:0007669"/>
    <property type="project" value="UniProtKB-ARBA"/>
</dbReference>
<evidence type="ECO:0000256" key="12">
    <source>
        <dbReference type="ARBA" id="ARBA00023175"/>
    </source>
</evidence>
<dbReference type="GO" id="GO:0012505">
    <property type="term" value="C:endomembrane system"/>
    <property type="evidence" value="ECO:0007669"/>
    <property type="project" value="UniProtKB-ARBA"/>
</dbReference>
<dbReference type="Pfam" id="PF03028">
    <property type="entry name" value="Dynein_heavy"/>
    <property type="match status" value="1"/>
</dbReference>
<evidence type="ECO:0000256" key="7">
    <source>
        <dbReference type="ARBA" id="ARBA00022737"/>
    </source>
</evidence>
<dbReference type="Gene3D" id="1.20.1270.280">
    <property type="match status" value="1"/>
</dbReference>
<evidence type="ECO:0000256" key="8">
    <source>
        <dbReference type="ARBA" id="ARBA00022741"/>
    </source>
</evidence>
<dbReference type="PANTHER" id="PTHR46532:SF13">
    <property type="entry name" value="CYTOPLASMIC DYNEIN 1 HEAVY CHAIN 1"/>
    <property type="match status" value="1"/>
</dbReference>
<dbReference type="FunFam" id="3.20.180.20:FF:000002">
    <property type="entry name" value="Cytoplasmic dynein heavy chain 1"/>
    <property type="match status" value="1"/>
</dbReference>
<dbReference type="Gene3D" id="3.20.180.20">
    <property type="entry name" value="Dynein heavy chain, N-terminal domain 2"/>
    <property type="match status" value="1"/>
</dbReference>
<dbReference type="Gene3D" id="1.10.8.710">
    <property type="match status" value="1"/>
</dbReference>
<keyword evidence="5" id="KW-0963">Cytoplasm</keyword>
<dbReference type="FunFam" id="1.10.472.130:FF:000002">
    <property type="entry name" value="Cytoplasmic dynein heavy chain 1"/>
    <property type="match status" value="1"/>
</dbReference>
<keyword evidence="10" id="KW-0243">Dynein</keyword>
<dbReference type="Pfam" id="PF12777">
    <property type="entry name" value="MT"/>
    <property type="match status" value="2"/>
</dbReference>
<evidence type="ECO:0000256" key="14">
    <source>
        <dbReference type="ARBA" id="ARBA00033439"/>
    </source>
</evidence>
<dbReference type="GO" id="GO:0072384">
    <property type="term" value="P:organelle transport along microtubule"/>
    <property type="evidence" value="ECO:0007669"/>
    <property type="project" value="UniProtKB-ARBA"/>
</dbReference>
<sequence>MGDSLDGSENAPEAQNVVVVDFQDFANYLRRAATVLLPEDDIVPPALNAALDDKVNQDCIRKFISDCQVTSLYVQRFSLKEDDSEQPTEGEEEKEAVTYQIGNEVHFTSPRVAALVCIKRGAVIEADKSIHSQLRLINLSDGSPYETLHAFISKTMAPFFKSYVKESGRADRDGDKMAPSVEKKIAELEMGLLHLQQNIDIPEITLPVHPLVAAVIKRAADEGRKPRVADFGDKVEDSTFLNSLQNGVNRWIKEIQKVTKLDRDPSNGTALQEISFWLNLERALHRIQEKRESIEVALTLEILKYGKRFHATVSFDTDTGLKQALATVSDYNPLMKDFPINDLLSATELERIRLAVQQIFSHLRKIRSTKYPIQRGLRLVEAISRDLGQQLLKVLGTRRLMHIPFEDFERVMTQCFEVFSCWDDEYEKLQGLLRDIVKKKRDEHLKMVWRVSPSHKRLQARMEHMRRFRRHHEQLRTVMLRVLRPRATPAADTGGSGEPAQHHSLPMDAADANAIAEVNLAYENVKEVDCLDISREGCDAWEAAVRRYEDRIDRVETRITAHLRDQLGTAKNANEMFRIFSRFNALFVRPHIRGAIREYQTQLIQRVKDDIEKLHEKFKVQYPQSKCSRLSLVRDLPPVAGSIIWAKQIDHQLTAYLKRVEDVLGKGWENHIEGQKLKADGDSFRLKLDTQEVFDEWSRKVQQRNLGVSGRIFAIETVRARSTKTGATILKLKVNFLPEIITLYKEVRNLKNLGFRVPLAIVNKAHQANQLYPFAISLIESVRTYERTLEKIRDKASIIPLVAGLRRDVLNQVSEGMALVWESYKLDPYVQKLSEVVLIFQEKVEDLLAVEEQISVDVRSLETCPYSAQSLAEILSRLQRAIDELSLRQYSNLHLWVQRLDEEVEKSLAARLQAGIEAWTAALLGKTNEMDLSMDTYSPTEPTHKPGGEPEIARVVHEVRITNQQMYLFPSLEEARFQLMRQMFAWQAVVTSQHRLQSTRYQVGVARAQTATYRNLLTKLPGAASPLENVYDAIEKKISQVREYVDEWLRYQALWDLQPETLYGRLGEDITLWIKCLNDIKKSRTTFDTSDTRREYGPVVIDFARVQSKVALKYDAWHKEVLGKFGALLGGEMVAFHSSLAKSRGQLEQQTIEAASTSDAVSLITYVQQLKREVLAWEKQVDIYREAQRILERQRFQFPSTWLHVDNIEGEWSAFNEIMRRKDSSIQTQVASLQQKIVAEDKAVESRTVEFLTEWERSKPTDGSTRPEDALIRLNAMETRYTRLKDERDNVAKAKEALELHDTGSSVNNERMTVALEELQDLRGVWSSLSKIWTQIDDIRDKPWLSVQPRKLRQQLEAMLNELKELPARLRMYDSYEYVRKLLQSYTKVNMLIVELKSDALKERHWRQLCRALKVEWSLSELTLGQVWDADLLHNEHTVRDVVSVAQGEMALEEFLKQVRESWQSYELDLINYQNKCKIIRGWDDLFNKVKEHINSVAAMKLSPYYKVFEEEALTWEEKLNRINALFDVWIDVQRRWVYLEGIFSGSADIKTLLPVETSRFQSISSEFLGLMKKVSKSPMVMDVLNIPGVQRSLERLADLLGKIQKALGEYLERERSSFPRFYFVGDEDLLEIIGNSKNIARLQKHFKKMFAGVAAIILNEDNTIINGIASREGEEVYFTSPVSTVENPKINSWLSMVEREMRVTLACRLKDSVADVKQFKDGNVDPQKFIEWCDKYQAQIVVLAVQILWSEDVDAALVGGGGDGLKRVLSHVENMLNILADSVLQEQPPLRRKKLEHLINEFVHKRTVTRRLIANDVNSARSFDWLSEMRFYFDPRNNDVLQQLTIHMANAKFLYGFEYLGVQDRLVQTPLTDRCYLTMTQALEARLGGSPFGPAGTGKTESVKALGNQLGRFVLVFNCDETFDFQAMGRIFVGLCQVGAWGCFDEFNRLEERMLSAVSQQVQTIQEALKSHQEGDNTAKSITVELVGKQVRVSQDMAIFITMNPGYAGRSNLPDNLKKLFRSLAMTTPDRQLIAEVMLFSQGFRTAEKLACKIVPFFKLCDEQLSNQSHYDFGLRALKSVLVSAGNVKRDRIQKIKENLKERDTEVPDEASIAESLPEQDILIQSVCETMVPKLVAEDIPLLFSLLNDVFPNVGYTRAEMTGLKNEIRAVCAEEFLVCGEGDEQGNTWMEKVLQLYQICKLNHGLMMVGPSGSGKSTAWRVLLKALERYEGVEGVAHVIDPKAMSKETLYGVLDPNTREWTDGLFTHILRKIIDNVRGEINKRQWIIFDGDVDPEWVENLNSVLDDNKLLTLPNGERLSLPPNVRVMFEVQDLKYATLATVSRCGMVWFSQDVLTTEMIFENYLLRLRNIPLEDGEEDSFSIVMAAPTAGGDQNATENILSPALQTQRDVAAILQPLFYGDGLVVKSLERAVSLDHIMDFTRHRALSSLHSMLNRGVRNILGYNRQHPDFPVTNDQLEAYVPKWLVYSLLWSFAGDAKLKDRNELGDFIRSASTMQLPNCGANQHIIDFEVSITGEWVPWSAKVPQIEVETHKVAAPDVVVPTLDTVRHESLLYTWLAEHKPLVLCGPPGSGKTMTLFSALRALPDMEVVGLNFSSATTPELLLKTFDHYCEYRKTPNGVVLAPVQLGKWLVLFCDEINLPDMDQYGTQRVISFLRQLLEHKGFFRASDHSWVHLERIQFVGACNPPTDPGRKPLSHRLLRHVPVIYVDYPGETSLEQIYGTFTRAMLRMQPALRGYAEPLTQAMVKLYLASQERFTQDMQPHYVYSPREMTRWVRGICEAIRPLDNLSVEGLVRLWAHEALRLFQDRLVDDVERQWTDENIDTVAMRFFPGINREQALERPILYSNWLSKDYIPVQRDQLREYVKARLKVFYEEELDVPLVLFDEVLEHVLRIDRIFRQPQGHLLLIGVSGAGKTTLSRFVAWMNGLSIFQIKVHNKYTGADFDEDLRSVLRRAGCRDEKVAFILDESNVLDSGFLERMNTLLANGEVPGLFEGDEFAALMTQCKEGAQREGLMLDSNDELYKWFTGQVMRNLHVVFTMNPSSEGLKDRAATSPALFNRCVLNWFGDWSDSALFQVGKEFTTRMDLDSSDYIPPELFPAACSVVSPRPSQREAVVNACVYVHQTLHRANARLAKRANRTMAITPRHYLDFIQQMVKLYSEKRADLEEQQLHLNVGLGKIAETVEQVEEMQKSLAVKSQELHAKNEAANAKLKQMVKDQQEAEKKKVESQEIQVALEKQTKEIEEKRKDVMADLAQVEPAVIEAQNAVRSIKKQQLVEVRSMANPPSVVKMALESICVLLGEKGDTWKGIRSAVMKDNFISTIVNFETENITFLFSLFCTLSLSLGGVRRDTAVKSIKKQHLVEVRSMANPPALVKVALESICLLLGENTTDWKAIRTVIMRENFINSIVSNFSTEDITDEVREKMKTRYLSNPDYNFEKVNRASMACGPMVKWAIAQIEYADMLKRVEPLRNELQALEDQAQTNVTAGDEVRDLIAQLEKSIASYKEEYAQLISQAQAIKTDLENVQAKVDRSIALLKSLVIERERWESSSETFRSQMSTIVGDVLLSAAFITYGGYFDQHYRQNLFSTWTSHLAAANIKYRPEIARTEYLSNPDERLRWQANALPTDELCVENAIMLKRFNRYPLIIDPSGQATEFIMREFNNRKITKTSFLDDSFRKNLESALRFGNPLLVQDVENYDPILNPVLNRELRRTGGRVLITLGDQDIDLSPSFVIFLSTRDPTVEFPPDMCSRVTFVNFTVTRSSLQSQCLHRVLKAERPDIDTKRSDLLKLQGEFHLRLRQLEKSLLQALNDAKGKILDDDSVIATLETLKKEADDIGQKVEETDKVIGEIETVSQQYLPLSQACSSIYFTMESLHQVHFLYQYSLKMFLDIFSSVLISPGLNGLSDYTARLKIITDELFTTVYERVARGMLHTDRLTFALLLCRIQLKGAGAADTLEKQFAVFLRGREGFVSSAVQPPLDALTAQQHEAAARLGSRLVAFRNLLEKARSLPEIGAWLSQAAPEQCVPTLWDSETTAPEQPHTLAMSRLLLIQAFRPDRVIAAATQLVASVLGQSFMSRAETEMELTTLTDTELNATTPALLCSVPGYDASGRVDDMATELNKPLSSIAIGSAEGFNQAERAINTACKTGRWVMLKNVHLAPVWLVQLEKKLHSLQPHPSFRLFLTTEISPKLPVNLLRASRVLVFEPPPGIRANLLRTFATVPAARMMKPPSERARLYFLLAWFHGIVQERLRYVPLGWAKYYEFNESDLRVACDTLDTWIDSTAMGRTNLPPEKVPWEAIVRLLSQCIYGGKIDNAFDQRLLHSFLTKLFTPKSFEADFALVANVDGASGNQRHITMPDGNRRDQFFKWIEELSDRQSPSWLGLPNNAEKVLLTTQGSDLVSKLLKMQQLEDEEELAYNAANQDDPINLIVVEGDGRPAWMKSLHQTATNWLQVLPKELPTLRRTVENIKDPLYRFFEREVAAGADLLQQVLHDLRNVIAICQGEMKQTNETRAMVGSLVRGMLPSGWRRYAVARGCTVQQWVDDFARRVLQLATVSETVCERGAKRLQSIPVWLGGLLNPEAYITATRQCVAQANSWSLEELNLQVTIPDPGTESENAQTEWSFCVTGLKIQGATVKGNRLLLTNTIMVDLPLTVLTWIRGPEPASCGQTLTLPVYLNSARSELLFTVRLPIAPGQEPHAFYERGVALLTSTALN</sequence>
<feature type="domain" description="AAA+ ATPase" evidence="16">
    <location>
        <begin position="2581"/>
        <end position="2731"/>
    </location>
</feature>
<evidence type="ECO:0000313" key="17">
    <source>
        <dbReference type="EMBL" id="CAF4827238.1"/>
    </source>
</evidence>
<keyword evidence="8" id="KW-0547">Nucleotide-binding</keyword>
<dbReference type="GO" id="GO:0005524">
    <property type="term" value="F:ATP binding"/>
    <property type="evidence" value="ECO:0007669"/>
    <property type="project" value="UniProtKB-KW"/>
</dbReference>
<feature type="domain" description="AAA+ ATPase" evidence="16">
    <location>
        <begin position="2203"/>
        <end position="2416"/>
    </location>
</feature>
<dbReference type="GO" id="GO:0051959">
    <property type="term" value="F:dynein light intermediate chain binding"/>
    <property type="evidence" value="ECO:0007669"/>
    <property type="project" value="InterPro"/>
</dbReference>
<dbReference type="Gene3D" id="1.10.8.1220">
    <property type="match status" value="1"/>
</dbReference>
<dbReference type="Gene3D" id="6.10.140.1060">
    <property type="match status" value="1"/>
</dbReference>
<dbReference type="FunFam" id="1.20.1270.280:FF:000004">
    <property type="entry name" value="Cytoplasmic dynein heavy chain 2"/>
    <property type="match status" value="1"/>
</dbReference>
<feature type="domain" description="AAA+ ATPase" evidence="16">
    <location>
        <begin position="1889"/>
        <end position="2040"/>
    </location>
</feature>
<dbReference type="GO" id="GO:0051642">
    <property type="term" value="P:centrosome localization"/>
    <property type="evidence" value="ECO:0007669"/>
    <property type="project" value="UniProtKB-ARBA"/>
</dbReference>
<keyword evidence="13" id="KW-0206">Cytoskeleton</keyword>
<dbReference type="Pfam" id="PF18199">
    <property type="entry name" value="Dynein_C"/>
    <property type="match status" value="1"/>
</dbReference>
<dbReference type="GO" id="GO:1904115">
    <property type="term" value="C:axon cytoplasm"/>
    <property type="evidence" value="ECO:0007669"/>
    <property type="project" value="GOC"/>
</dbReference>
<dbReference type="Pfam" id="PF08385">
    <property type="entry name" value="DHC_N1"/>
    <property type="match status" value="1"/>
</dbReference>
<dbReference type="CDD" id="cd00009">
    <property type="entry name" value="AAA"/>
    <property type="match status" value="2"/>
</dbReference>
<dbReference type="InterPro" id="IPR003593">
    <property type="entry name" value="AAA+_ATPase"/>
</dbReference>
<dbReference type="Gene3D" id="1.10.8.720">
    <property type="entry name" value="Region D6 of dynein motor"/>
    <property type="match status" value="1"/>
</dbReference>
<comment type="subunit">
    <text evidence="3">Consists of at least two heavy chains and a number of intermediate and light chains.</text>
</comment>
<dbReference type="Proteomes" id="UP000663880">
    <property type="component" value="Unassembled WGS sequence"/>
</dbReference>
<dbReference type="InterPro" id="IPR043160">
    <property type="entry name" value="Dynein_C_barrel"/>
</dbReference>
<feature type="coiled-coil region" evidence="15">
    <location>
        <begin position="538"/>
        <end position="565"/>
    </location>
</feature>
<dbReference type="InterPro" id="IPR027417">
    <property type="entry name" value="P-loop_NTPase"/>
</dbReference>
<dbReference type="InterPro" id="IPR024317">
    <property type="entry name" value="Dynein_heavy_chain_D4_dom"/>
</dbReference>
<keyword evidence="11 15" id="KW-0175">Coiled coil</keyword>
<evidence type="ECO:0000256" key="5">
    <source>
        <dbReference type="ARBA" id="ARBA00022490"/>
    </source>
</evidence>
<dbReference type="FunFam" id="1.20.58.1120:FF:000003">
    <property type="entry name" value="Cytoplasmic dynein heavy chain 1"/>
    <property type="match status" value="1"/>
</dbReference>
<feature type="coiled-coil region" evidence="15">
    <location>
        <begin position="3171"/>
        <end position="3271"/>
    </location>
</feature>
<evidence type="ECO:0000256" key="10">
    <source>
        <dbReference type="ARBA" id="ARBA00023017"/>
    </source>
</evidence>
<evidence type="ECO:0000256" key="3">
    <source>
        <dbReference type="ARBA" id="ARBA00011655"/>
    </source>
</evidence>
<dbReference type="Gene3D" id="1.20.920.30">
    <property type="match status" value="1"/>
</dbReference>
<dbReference type="FunFam" id="3.40.50.300:FF:000517">
    <property type="entry name" value="Cytoplasmic dynein heavy chain 1"/>
    <property type="match status" value="1"/>
</dbReference>
<dbReference type="FunFam" id="1.20.920.30:FF:000001">
    <property type="entry name" value="Cytoplasmic dynein heavy chain 1"/>
    <property type="match status" value="1"/>
</dbReference>
<keyword evidence="9" id="KW-0067">ATP-binding</keyword>
<dbReference type="OrthoDB" id="14187at2759"/>
<dbReference type="PANTHER" id="PTHR46532">
    <property type="entry name" value="MALE FERTILITY FACTOR KL5"/>
    <property type="match status" value="1"/>
</dbReference>
<dbReference type="InterPro" id="IPR035699">
    <property type="entry name" value="AAA_6"/>
</dbReference>
<dbReference type="Gene3D" id="1.10.472.130">
    <property type="match status" value="1"/>
</dbReference>
<evidence type="ECO:0000256" key="9">
    <source>
        <dbReference type="ARBA" id="ARBA00022840"/>
    </source>
</evidence>
<dbReference type="Pfam" id="PF12780">
    <property type="entry name" value="AAA_8"/>
    <property type="match status" value="1"/>
</dbReference>
<dbReference type="FunFam" id="1.10.287.2620:FF:000001">
    <property type="entry name" value="Cytoplasmic dynein heavy chain 1"/>
    <property type="match status" value="1"/>
</dbReference>
<dbReference type="InterPro" id="IPR013602">
    <property type="entry name" value="Dynein_heavy_linker"/>
</dbReference>
<dbReference type="GO" id="GO:0000776">
    <property type="term" value="C:kinetochore"/>
    <property type="evidence" value="ECO:0007669"/>
    <property type="project" value="UniProtKB-ARBA"/>
</dbReference>
<dbReference type="FunFam" id="1.10.8.720:FF:000003">
    <property type="entry name" value="Cytoplasmic dynein heavy chain 2"/>
    <property type="match status" value="1"/>
</dbReference>
<dbReference type="FunFam" id="1.10.8.1220:FF:000002">
    <property type="entry name" value="cytoplasmic dynein 1 heavy chain 1-like"/>
    <property type="match status" value="1"/>
</dbReference>